<dbReference type="AlphaFoldDB" id="A0A6P8DZN8"/>
<evidence type="ECO:0000313" key="2">
    <source>
        <dbReference type="Proteomes" id="UP000515151"/>
    </source>
</evidence>
<evidence type="ECO:0000256" key="1">
    <source>
        <dbReference type="SAM" id="MobiDB-lite"/>
    </source>
</evidence>
<gene>
    <name evidence="3" type="primary">LOC116210118</name>
</gene>
<protein>
    <submittedName>
        <fullName evidence="3">Uncharacterized protein LOC116210118</fullName>
    </submittedName>
</protein>
<sequence>MHRTWNPWWHLGRSRTRSPGTNSDKHITHSVSSPGNFSSDE</sequence>
<keyword evidence="2" id="KW-1185">Reference proteome</keyword>
<evidence type="ECO:0000313" key="3">
    <source>
        <dbReference type="RefSeq" id="XP_031399789.1"/>
    </source>
</evidence>
<name>A0A6P8DZN8_PUNGR</name>
<dbReference type="GeneID" id="116210118"/>
<accession>A0A6P8DZN8</accession>
<reference evidence="2" key="1">
    <citation type="journal article" date="2020" name="Plant Biotechnol. J.">
        <title>The pomegranate (Punica granatum L.) draft genome dissects genetic divergence between soft- and hard-seeded cultivars.</title>
        <authorList>
            <person name="Luo X."/>
            <person name="Li H."/>
            <person name="Wu Z."/>
            <person name="Yao W."/>
            <person name="Zhao P."/>
            <person name="Cao D."/>
            <person name="Yu H."/>
            <person name="Li K."/>
            <person name="Poudel K."/>
            <person name="Zhao D."/>
            <person name="Zhang F."/>
            <person name="Xia X."/>
            <person name="Chen L."/>
            <person name="Wang Q."/>
            <person name="Jing D."/>
            <person name="Cao S."/>
        </authorList>
    </citation>
    <scope>NUCLEOTIDE SEQUENCE [LARGE SCALE GENOMIC DNA]</scope>
    <source>
        <strain evidence="2">cv. Tunisia</strain>
    </source>
</reference>
<dbReference type="OrthoDB" id="1551848at2759"/>
<feature type="compositionally biased region" description="Polar residues" evidence="1">
    <location>
        <begin position="29"/>
        <end position="41"/>
    </location>
</feature>
<feature type="region of interest" description="Disordered" evidence="1">
    <location>
        <begin position="1"/>
        <end position="41"/>
    </location>
</feature>
<dbReference type="Proteomes" id="UP000515151">
    <property type="component" value="Chromosome 6"/>
</dbReference>
<organism evidence="2 3">
    <name type="scientific">Punica granatum</name>
    <name type="common">Pomegranate</name>
    <dbReference type="NCBI Taxonomy" id="22663"/>
    <lineage>
        <taxon>Eukaryota</taxon>
        <taxon>Viridiplantae</taxon>
        <taxon>Streptophyta</taxon>
        <taxon>Embryophyta</taxon>
        <taxon>Tracheophyta</taxon>
        <taxon>Spermatophyta</taxon>
        <taxon>Magnoliopsida</taxon>
        <taxon>eudicotyledons</taxon>
        <taxon>Gunneridae</taxon>
        <taxon>Pentapetalae</taxon>
        <taxon>rosids</taxon>
        <taxon>malvids</taxon>
        <taxon>Myrtales</taxon>
        <taxon>Lythraceae</taxon>
        <taxon>Punica</taxon>
    </lineage>
</organism>
<reference evidence="3" key="2">
    <citation type="submission" date="2025-08" db="UniProtKB">
        <authorList>
            <consortium name="RefSeq"/>
        </authorList>
    </citation>
    <scope>IDENTIFICATION</scope>
    <source>
        <tissue evidence="3">Leaf</tissue>
    </source>
</reference>
<proteinExistence type="predicted"/>
<dbReference type="RefSeq" id="XP_031399789.1">
    <property type="nucleotide sequence ID" value="XM_031543929.1"/>
</dbReference>